<dbReference type="PANTHER" id="PTHR41247:SF1">
    <property type="entry name" value="HTH-TYPE TRANSCRIPTIONAL REPRESSOR YCNK"/>
    <property type="match status" value="1"/>
</dbReference>
<gene>
    <name evidence="2" type="ORF">CL52_16955</name>
    <name evidence="3" type="ORF">SAMN05660875_10852</name>
</gene>
<keyword evidence="5" id="KW-1185">Reference proteome</keyword>
<dbReference type="SUPFAM" id="SSF160387">
    <property type="entry name" value="NosL/MerB-like"/>
    <property type="match status" value="1"/>
</dbReference>
<evidence type="ECO:0000256" key="1">
    <source>
        <dbReference type="SAM" id="SignalP"/>
    </source>
</evidence>
<dbReference type="Proteomes" id="UP000182276">
    <property type="component" value="Unassembled WGS sequence"/>
</dbReference>
<dbReference type="Proteomes" id="UP000031271">
    <property type="component" value="Chromosome"/>
</dbReference>
<dbReference type="AlphaFoldDB" id="A0A8D4C2Y8"/>
<feature type="signal peptide" evidence="1">
    <location>
        <begin position="1"/>
        <end position="21"/>
    </location>
</feature>
<keyword evidence="1" id="KW-0732">Signal</keyword>
<protein>
    <submittedName>
        <fullName evidence="3">Copper chaperone NosL</fullName>
    </submittedName>
    <submittedName>
        <fullName evidence="2">NosL protein</fullName>
    </submittedName>
</protein>
<evidence type="ECO:0000313" key="2">
    <source>
        <dbReference type="EMBL" id="AJE16642.1"/>
    </source>
</evidence>
<dbReference type="Gene3D" id="3.30.70.2060">
    <property type="match status" value="1"/>
</dbReference>
<dbReference type="KEGG" id="pbm:CL52_16955"/>
<proteinExistence type="predicted"/>
<reference evidence="3 5" key="2">
    <citation type="submission" date="2016-10" db="EMBL/GenBank/DDBJ databases">
        <authorList>
            <person name="Varghese N."/>
            <person name="Submissions S."/>
        </authorList>
    </citation>
    <scope>NUCLEOTIDE SEQUENCE [LARGE SCALE GENOMIC DNA]</scope>
    <source>
        <strain evidence="3 5">DSM 6083</strain>
    </source>
</reference>
<dbReference type="Gene3D" id="3.30.70.2050">
    <property type="match status" value="1"/>
</dbReference>
<reference evidence="4" key="1">
    <citation type="submission" date="2014-03" db="EMBL/GenBank/DDBJ databases">
        <title>Complete genome of Pseudomonas balearica DSM 6083T, a sewage water isolate from an enrichment with 2-methylnaphthalene.</title>
        <authorList>
            <person name="Salva-Serra F."/>
            <person name="Jaen-Luchoro D."/>
            <person name="Busquets A."/>
            <person name="Pena A."/>
            <person name="Gomila M."/>
            <person name="Bosch R."/>
            <person name="Nogales B."/>
            <person name="Garcia-Valdes E."/>
            <person name="Lalucat J."/>
            <person name="Bennasar A."/>
        </authorList>
    </citation>
    <scope>NUCLEOTIDE SEQUENCE [LARGE SCALE GENOMIC DNA]</scope>
    <source>
        <strain evidence="4">DSM 6083</strain>
    </source>
</reference>
<dbReference type="PANTHER" id="PTHR41247">
    <property type="entry name" value="HTH-TYPE TRANSCRIPTIONAL REPRESSOR YCNK"/>
    <property type="match status" value="1"/>
</dbReference>
<evidence type="ECO:0000313" key="3">
    <source>
        <dbReference type="EMBL" id="SDM73105.1"/>
    </source>
</evidence>
<dbReference type="InterPro" id="IPR008719">
    <property type="entry name" value="N2O_reductase_NosL"/>
</dbReference>
<evidence type="ECO:0000313" key="5">
    <source>
        <dbReference type="Proteomes" id="UP000182276"/>
    </source>
</evidence>
<organism evidence="2 4">
    <name type="scientific">Stutzerimonas balearica DSM 6083</name>
    <dbReference type="NCBI Taxonomy" id="1123016"/>
    <lineage>
        <taxon>Bacteria</taxon>
        <taxon>Pseudomonadati</taxon>
        <taxon>Pseudomonadota</taxon>
        <taxon>Gammaproteobacteria</taxon>
        <taxon>Pseudomonadales</taxon>
        <taxon>Pseudomonadaceae</taxon>
        <taxon>Stutzerimonas</taxon>
    </lineage>
</organism>
<accession>A0A8D4C2Y8</accession>
<reference evidence="2 4" key="3">
    <citation type="journal article" name="Genome Announc.">
        <title>Complete Genome Sequence of Pseudomonas balearica DSM 6083T.</title>
        <authorList>
            <person name="Bennasar-Figueras A."/>
            <person name="Salva-Serra F."/>
            <person name="Jaen-Luchoro D."/>
            <person name="Segui C."/>
            <person name="Aliaga F."/>
            <person name="Busquets A."/>
            <person name="Gomila M."/>
            <person name="Moore E.R."/>
            <person name="Lalucat J."/>
        </authorList>
    </citation>
    <scope>NUCLEOTIDE SEQUENCE [LARGE SCALE GENOMIC DNA]</scope>
    <source>
        <strain evidence="4">DSM 6083</strain>
        <strain evidence="2">DSM6083</strain>
    </source>
</reference>
<dbReference type="EMBL" id="CP007511">
    <property type="protein sequence ID" value="AJE16642.1"/>
    <property type="molecule type" value="Genomic_DNA"/>
</dbReference>
<dbReference type="Pfam" id="PF05573">
    <property type="entry name" value="NosL"/>
    <property type="match status" value="1"/>
</dbReference>
<feature type="chain" id="PRO_5034166578" evidence="1">
    <location>
        <begin position="22"/>
        <end position="197"/>
    </location>
</feature>
<dbReference type="GeneID" id="77261574"/>
<name>A0A8D4C2Y8_9GAMM</name>
<dbReference type="EMBL" id="FNHO01000008">
    <property type="protein sequence ID" value="SDM73105.1"/>
    <property type="molecule type" value="Genomic_DNA"/>
</dbReference>
<sequence length="197" mass="20948">MKTFQQFGLVLLLALGLAACGESQQPAASLDPVAFHDGDECHVCGMVISDFPGPKGEAVTAGGVKKFCSAAEMLGWWLQPENRGRDMKLYVHDMGRSVWEHPDDSHLIDATSAYYVIGTPLKGAMGAVLASFAEEGAAQKLAAEHGGRVLRFEEIDQALLQQAAAMQYGAAHEGAMHEGAHGEHAAASMDHNEHAGH</sequence>
<evidence type="ECO:0000313" key="4">
    <source>
        <dbReference type="Proteomes" id="UP000031271"/>
    </source>
</evidence>
<dbReference type="RefSeq" id="WP_043221909.1">
    <property type="nucleotide sequence ID" value="NZ_CP007511.1"/>
</dbReference>
<dbReference type="PROSITE" id="PS51257">
    <property type="entry name" value="PROKAR_LIPOPROTEIN"/>
    <property type="match status" value="1"/>
</dbReference>